<name>A0A9N9UCA5_9HYPO</name>
<feature type="transmembrane region" description="Helical" evidence="4">
    <location>
        <begin position="365"/>
        <end position="390"/>
    </location>
</feature>
<dbReference type="InterPro" id="IPR050327">
    <property type="entry name" value="Proton-linked_MCT"/>
</dbReference>
<gene>
    <name evidence="6" type="ORF">CBYS24578_00006874</name>
</gene>
<feature type="domain" description="Major facilitator superfamily (MFS) profile" evidence="5">
    <location>
        <begin position="75"/>
        <end position="455"/>
    </location>
</feature>
<feature type="transmembrane region" description="Helical" evidence="4">
    <location>
        <begin position="232"/>
        <end position="252"/>
    </location>
</feature>
<feature type="transmembrane region" description="Helical" evidence="4">
    <location>
        <begin position="113"/>
        <end position="133"/>
    </location>
</feature>
<dbReference type="PANTHER" id="PTHR11360:SF130">
    <property type="entry name" value="MAJOR FACILITATOR SUPERFAMILY (MFS) PROFILE DOMAIN-CONTAINING PROTEIN-RELATED"/>
    <property type="match status" value="1"/>
</dbReference>
<dbReference type="PANTHER" id="PTHR11360">
    <property type="entry name" value="MONOCARBOXYLATE TRANSPORTER"/>
    <property type="match status" value="1"/>
</dbReference>
<evidence type="ECO:0000256" key="1">
    <source>
        <dbReference type="ARBA" id="ARBA00004141"/>
    </source>
</evidence>
<evidence type="ECO:0000256" key="4">
    <source>
        <dbReference type="SAM" id="Phobius"/>
    </source>
</evidence>
<dbReference type="Pfam" id="PF07690">
    <property type="entry name" value="MFS_1"/>
    <property type="match status" value="1"/>
</dbReference>
<keyword evidence="4" id="KW-0472">Membrane</keyword>
<dbReference type="CDD" id="cd17352">
    <property type="entry name" value="MFS_MCT_SLC16"/>
    <property type="match status" value="1"/>
</dbReference>
<feature type="transmembrane region" description="Helical" evidence="4">
    <location>
        <begin position="432"/>
        <end position="451"/>
    </location>
</feature>
<feature type="transmembrane region" description="Helical" evidence="4">
    <location>
        <begin position="273"/>
        <end position="297"/>
    </location>
</feature>
<evidence type="ECO:0000256" key="3">
    <source>
        <dbReference type="SAM" id="MobiDB-lite"/>
    </source>
</evidence>
<feature type="region of interest" description="Disordered" evidence="3">
    <location>
        <begin position="1"/>
        <end position="65"/>
    </location>
</feature>
<dbReference type="OrthoDB" id="6499973at2759"/>
<evidence type="ECO:0000313" key="7">
    <source>
        <dbReference type="Proteomes" id="UP000754883"/>
    </source>
</evidence>
<feature type="compositionally biased region" description="Polar residues" evidence="3">
    <location>
        <begin position="1"/>
        <end position="10"/>
    </location>
</feature>
<comment type="subcellular location">
    <subcellularLocation>
        <location evidence="1">Membrane</location>
        <topology evidence="1">Multi-pass membrane protein</topology>
    </subcellularLocation>
</comment>
<keyword evidence="4" id="KW-1133">Transmembrane helix</keyword>
<dbReference type="PROSITE" id="PS50850">
    <property type="entry name" value="MFS"/>
    <property type="match status" value="1"/>
</dbReference>
<keyword evidence="4" id="KW-0812">Transmembrane</keyword>
<feature type="transmembrane region" description="Helical" evidence="4">
    <location>
        <begin position="201"/>
        <end position="220"/>
    </location>
</feature>
<dbReference type="InterPro" id="IPR020846">
    <property type="entry name" value="MFS_dom"/>
</dbReference>
<feature type="transmembrane region" description="Helical" evidence="4">
    <location>
        <begin position="336"/>
        <end position="359"/>
    </location>
</feature>
<dbReference type="Gene3D" id="1.20.1250.20">
    <property type="entry name" value="MFS general substrate transporter like domains"/>
    <property type="match status" value="1"/>
</dbReference>
<reference evidence="6 7" key="2">
    <citation type="submission" date="2021-10" db="EMBL/GenBank/DDBJ databases">
        <authorList>
            <person name="Piombo E."/>
        </authorList>
    </citation>
    <scope>NUCLEOTIDE SEQUENCE [LARGE SCALE GENOMIC DNA]</scope>
</reference>
<dbReference type="InterPro" id="IPR036259">
    <property type="entry name" value="MFS_trans_sf"/>
</dbReference>
<dbReference type="EMBL" id="CABFNO020001394">
    <property type="protein sequence ID" value="CAG9985209.1"/>
    <property type="molecule type" value="Genomic_DNA"/>
</dbReference>
<feature type="transmembrane region" description="Helical" evidence="4">
    <location>
        <begin position="140"/>
        <end position="161"/>
    </location>
</feature>
<sequence length="464" mass="50125">MASNSMNQVESPRFGDVENGTHTLSSLERNDPAKKVPSRTRIREAHTDSDQDATTPDEILPGDAVPPPPDGGLHAWLQVAMGWVAIFTTWGYINSFGSFQVYYTSTLPESASAISWIGSIQTWLTYFIGAFSGRLLDAGFFLPTFIIGALLQLLGIFLMAVSKSYWHLMLTQGVLTGLGGGIFFTPSLALVATYFSKKRGLAMGIATTGNSAGGIIYPLVVRQLLPKVGFKWTALTLGFINMAGLLLVVSFMRPRLPPRRSGPIIDWTAFMEPIYVTYVFGVFFFIWTVFYTMYYVASFGKQVIGLSQADATLLVTIINGAGFPTRVLVPILADRFGVLNVVTLSAAGVACVAFSWLAVRDVPGIYAFTVTYGLVNGGYQSLISTGIAAITKRLDMVGTRMGMCFSVASIAGLTGPPIGGLIQQAAGGQWRWATVWAAVAALCCCVLHVVARGLRAEWKLKVRC</sequence>
<dbReference type="Proteomes" id="UP000754883">
    <property type="component" value="Unassembled WGS sequence"/>
</dbReference>
<accession>A0A9N9UCA5</accession>
<dbReference type="InterPro" id="IPR011701">
    <property type="entry name" value="MFS"/>
</dbReference>
<comment type="caution">
    <text evidence="6">The sequence shown here is derived from an EMBL/GenBank/DDBJ whole genome shotgun (WGS) entry which is preliminary data.</text>
</comment>
<evidence type="ECO:0000313" key="6">
    <source>
        <dbReference type="EMBL" id="CAG9985209.1"/>
    </source>
</evidence>
<evidence type="ECO:0000256" key="2">
    <source>
        <dbReference type="ARBA" id="ARBA00006727"/>
    </source>
</evidence>
<proteinExistence type="inferred from homology"/>
<evidence type="ECO:0000259" key="5">
    <source>
        <dbReference type="PROSITE" id="PS50850"/>
    </source>
</evidence>
<feature type="transmembrane region" description="Helical" evidence="4">
    <location>
        <begin position="173"/>
        <end position="194"/>
    </location>
</feature>
<feature type="transmembrane region" description="Helical" evidence="4">
    <location>
        <begin position="402"/>
        <end position="426"/>
    </location>
</feature>
<dbReference type="GO" id="GO:0022857">
    <property type="term" value="F:transmembrane transporter activity"/>
    <property type="evidence" value="ECO:0007669"/>
    <property type="project" value="InterPro"/>
</dbReference>
<feature type="transmembrane region" description="Helical" evidence="4">
    <location>
        <begin position="303"/>
        <end position="324"/>
    </location>
</feature>
<reference evidence="7" key="1">
    <citation type="submission" date="2019-06" db="EMBL/GenBank/DDBJ databases">
        <authorList>
            <person name="Broberg M."/>
        </authorList>
    </citation>
    <scope>NUCLEOTIDE SEQUENCE [LARGE SCALE GENOMIC DNA]</scope>
</reference>
<keyword evidence="7" id="KW-1185">Reference proteome</keyword>
<organism evidence="6 7">
    <name type="scientific">Clonostachys byssicola</name>
    <dbReference type="NCBI Taxonomy" id="160290"/>
    <lineage>
        <taxon>Eukaryota</taxon>
        <taxon>Fungi</taxon>
        <taxon>Dikarya</taxon>
        <taxon>Ascomycota</taxon>
        <taxon>Pezizomycotina</taxon>
        <taxon>Sordariomycetes</taxon>
        <taxon>Hypocreomycetidae</taxon>
        <taxon>Hypocreales</taxon>
        <taxon>Bionectriaceae</taxon>
        <taxon>Clonostachys</taxon>
    </lineage>
</organism>
<dbReference type="GO" id="GO:0016020">
    <property type="term" value="C:membrane"/>
    <property type="evidence" value="ECO:0007669"/>
    <property type="project" value="UniProtKB-SubCell"/>
</dbReference>
<comment type="similarity">
    <text evidence="2">Belongs to the major facilitator superfamily. Monocarboxylate porter (TC 2.A.1.13) family.</text>
</comment>
<protein>
    <recommendedName>
        <fullName evidence="5">Major facilitator superfamily (MFS) profile domain-containing protein</fullName>
    </recommendedName>
</protein>
<dbReference type="AlphaFoldDB" id="A0A9N9UCA5"/>
<dbReference type="SUPFAM" id="SSF103473">
    <property type="entry name" value="MFS general substrate transporter"/>
    <property type="match status" value="1"/>
</dbReference>
<feature type="transmembrane region" description="Helical" evidence="4">
    <location>
        <begin position="75"/>
        <end position="93"/>
    </location>
</feature>